<accession>A0A239WB17</accession>
<dbReference type="GO" id="GO:0031501">
    <property type="term" value="C:mannosyltransferase complex"/>
    <property type="evidence" value="ECO:0007669"/>
    <property type="project" value="TreeGrafter"/>
</dbReference>
<feature type="transmembrane region" description="Helical" evidence="10">
    <location>
        <begin position="278"/>
        <end position="297"/>
    </location>
</feature>
<feature type="transmembrane region" description="Helical" evidence="10">
    <location>
        <begin position="569"/>
        <end position="589"/>
    </location>
</feature>
<evidence type="ECO:0000256" key="8">
    <source>
        <dbReference type="ARBA" id="ARBA00022989"/>
    </source>
</evidence>
<evidence type="ECO:0000256" key="5">
    <source>
        <dbReference type="ARBA" id="ARBA00022679"/>
    </source>
</evidence>
<feature type="transmembrane region" description="Helical" evidence="10">
    <location>
        <begin position="504"/>
        <end position="524"/>
    </location>
</feature>
<feature type="transmembrane region" description="Helical" evidence="10">
    <location>
        <begin position="786"/>
        <end position="803"/>
    </location>
</feature>
<sequence>MGRHAHPRGEFFDPARWAIGAAILTWVLTILRHQPCAHTGASGQFNRYQRLCYSDIPVIFTSSGMGRGGALLAERSVRQSPITVAIMAVNRWLVGHLGWVVGPTATDQQVTQAANAYWALSSVLLFLGFLATVVGVMLLGRGSDIPSPRPATSATTPTAAVVTEVAARTRRRSWDVFLVACSPLVLAAGMVDFTLVPVGFMTLSLLAWATRRPTLAGVLAGLAVSGSLQTAVVVLAVVVLCLRAGKLASLGRYLGPAAGVLVICHGVAAALSPATWKATLAATFGPQVGLGSLWLIFQDATKDSIAHVGVLSSVLAAAGLLWLTWFVWRLPRRPRVAQVALVALIIIFVAYKSYSPQYSLLLVPLAALACPDWRNWGVLMTGEVFYQFVVWGHLAGATKPAGSTVDAVYWGAIIVRVAAQVWFAWTVVDEMRRPWNDSVRAGYGDDPTGGVLDYAPDAPVIGALSTAEASSTTLERSTVSPTVKPVTPADDPVLVRRTWIGTRILLGLTLVLVMAAKDLSFVQATGNWDVKHFVNIARHGYADPLEMAFFPGLPAIMHAGSWIGLPPEVTGVIVALVCSGLATTALYRIGGAVPAMLWLIAPTAAFTTIGYTEAPFVAAAFWAWERARSNRWWQAAALAAVACTMRVSGLFLVGALAVMAVVGDGEKPARRRGSKRRIDVEQVCSRLATLIIPAAVLVCYVIFLHELTGSWTAWHQAQEKGWGRGFTTPLQTLHNTLPATHTDMWRGVYHEGAARVAMIFRFELVSVAIGLVTTIYCLLRRRWASAAWVGIQIIAFSIGHWYMSVNRAVLLWFPTAIMLAEAAAVPSKANALVKLWRGVVMVLVVVDLGVMCWWGWLLYTGAWAS</sequence>
<feature type="transmembrane region" description="Helical" evidence="10">
    <location>
        <begin position="838"/>
        <end position="859"/>
    </location>
</feature>
<gene>
    <name evidence="11" type="ORF">SAMEA4412665_00503</name>
</gene>
<feature type="transmembrane region" description="Helical" evidence="10">
    <location>
        <begin position="309"/>
        <end position="330"/>
    </location>
</feature>
<keyword evidence="8 10" id="KW-1133">Transmembrane helix</keyword>
<dbReference type="PANTHER" id="PTHR12468:SF2">
    <property type="entry name" value="GPI MANNOSYLTRANSFERASE 2"/>
    <property type="match status" value="1"/>
</dbReference>
<proteinExistence type="predicted"/>
<dbReference type="AlphaFoldDB" id="A0A239WB17"/>
<keyword evidence="7" id="KW-0256">Endoplasmic reticulum</keyword>
<dbReference type="PANTHER" id="PTHR12468">
    <property type="entry name" value="GPI MANNOSYLTRANSFERASE 2"/>
    <property type="match status" value="1"/>
</dbReference>
<evidence type="ECO:0000313" key="12">
    <source>
        <dbReference type="Proteomes" id="UP000215332"/>
    </source>
</evidence>
<keyword evidence="9 10" id="KW-0472">Membrane</keyword>
<dbReference type="eggNOG" id="COG5650">
    <property type="taxonomic scope" value="Bacteria"/>
</dbReference>
<evidence type="ECO:0000256" key="9">
    <source>
        <dbReference type="ARBA" id="ARBA00023136"/>
    </source>
</evidence>
<dbReference type="Proteomes" id="UP000215332">
    <property type="component" value="Chromosome 1"/>
</dbReference>
<feature type="transmembrane region" description="Helical" evidence="10">
    <location>
        <begin position="336"/>
        <end position="354"/>
    </location>
</feature>
<reference evidence="11 12" key="1">
    <citation type="submission" date="2017-06" db="EMBL/GenBank/DDBJ databases">
        <authorList>
            <consortium name="Pathogen Informatics"/>
        </authorList>
    </citation>
    <scope>NUCLEOTIDE SEQUENCE [LARGE SCALE GENOMIC DNA]</scope>
    <source>
        <strain evidence="11 12">NCTC11865</strain>
    </source>
</reference>
<dbReference type="KEGG" id="cgrn:4412665_00503"/>
<feature type="transmembrane region" description="Helical" evidence="10">
    <location>
        <begin position="253"/>
        <end position="272"/>
    </location>
</feature>
<comment type="pathway">
    <text evidence="2">Glycolipid biosynthesis; glycosylphosphatidylinositol-anchor biosynthesis.</text>
</comment>
<dbReference type="UniPathway" id="UPA00196"/>
<dbReference type="GO" id="GO:0016020">
    <property type="term" value="C:membrane"/>
    <property type="evidence" value="ECO:0007669"/>
    <property type="project" value="GOC"/>
</dbReference>
<feature type="transmembrane region" description="Helical" evidence="10">
    <location>
        <begin position="758"/>
        <end position="779"/>
    </location>
</feature>
<evidence type="ECO:0000256" key="10">
    <source>
        <dbReference type="SAM" id="Phobius"/>
    </source>
</evidence>
<keyword evidence="5" id="KW-0808">Transferase</keyword>
<feature type="transmembrane region" description="Helical" evidence="10">
    <location>
        <begin position="683"/>
        <end position="703"/>
    </location>
</feature>
<comment type="subcellular location">
    <subcellularLocation>
        <location evidence="1">Endoplasmic reticulum membrane</location>
        <topology evidence="1">Multi-pass membrane protein</topology>
    </subcellularLocation>
</comment>
<dbReference type="EMBL" id="LT906441">
    <property type="protein sequence ID" value="SNV30864.1"/>
    <property type="molecule type" value="Genomic_DNA"/>
</dbReference>
<feature type="transmembrane region" description="Helical" evidence="10">
    <location>
        <begin position="596"/>
        <end position="624"/>
    </location>
</feature>
<dbReference type="GO" id="GO:0000009">
    <property type="term" value="F:alpha-1,6-mannosyltransferase activity"/>
    <property type="evidence" value="ECO:0007669"/>
    <property type="project" value="InterPro"/>
</dbReference>
<protein>
    <submittedName>
        <fullName evidence="11">Predicted integral membrane protein</fullName>
    </submittedName>
</protein>
<evidence type="ECO:0000256" key="1">
    <source>
        <dbReference type="ARBA" id="ARBA00004477"/>
    </source>
</evidence>
<feature type="transmembrane region" description="Helical" evidence="10">
    <location>
        <begin position="407"/>
        <end position="428"/>
    </location>
</feature>
<dbReference type="GO" id="GO:0006506">
    <property type="term" value="P:GPI anchor biosynthetic process"/>
    <property type="evidence" value="ECO:0007669"/>
    <property type="project" value="UniProtKB-UniPathway"/>
</dbReference>
<organism evidence="11 12">
    <name type="scientific">Cutibacterium granulosum</name>
    <dbReference type="NCBI Taxonomy" id="33011"/>
    <lineage>
        <taxon>Bacteria</taxon>
        <taxon>Bacillati</taxon>
        <taxon>Actinomycetota</taxon>
        <taxon>Actinomycetes</taxon>
        <taxon>Propionibacteriales</taxon>
        <taxon>Propionibacteriaceae</taxon>
        <taxon>Cutibacterium</taxon>
    </lineage>
</organism>
<evidence type="ECO:0000256" key="7">
    <source>
        <dbReference type="ARBA" id="ARBA00022824"/>
    </source>
</evidence>
<feature type="transmembrane region" description="Helical" evidence="10">
    <location>
        <begin position="375"/>
        <end position="395"/>
    </location>
</feature>
<evidence type="ECO:0000256" key="3">
    <source>
        <dbReference type="ARBA" id="ARBA00022502"/>
    </source>
</evidence>
<keyword evidence="3" id="KW-0337">GPI-anchor biosynthesis</keyword>
<name>A0A239WB17_9ACTN</name>
<evidence type="ECO:0000256" key="6">
    <source>
        <dbReference type="ARBA" id="ARBA00022692"/>
    </source>
</evidence>
<feature type="transmembrane region" description="Helical" evidence="10">
    <location>
        <begin position="809"/>
        <end position="826"/>
    </location>
</feature>
<evidence type="ECO:0000256" key="4">
    <source>
        <dbReference type="ARBA" id="ARBA00022676"/>
    </source>
</evidence>
<evidence type="ECO:0000313" key="11">
    <source>
        <dbReference type="EMBL" id="SNV30864.1"/>
    </source>
</evidence>
<keyword evidence="6 10" id="KW-0812">Transmembrane</keyword>
<feature type="transmembrane region" description="Helical" evidence="10">
    <location>
        <begin position="636"/>
        <end position="662"/>
    </location>
</feature>
<evidence type="ECO:0000256" key="2">
    <source>
        <dbReference type="ARBA" id="ARBA00004687"/>
    </source>
</evidence>
<feature type="transmembrane region" description="Helical" evidence="10">
    <location>
        <begin position="176"/>
        <end position="209"/>
    </location>
</feature>
<keyword evidence="4" id="KW-0328">Glycosyltransferase</keyword>
<feature type="transmembrane region" description="Helical" evidence="10">
    <location>
        <begin position="215"/>
        <end position="241"/>
    </location>
</feature>
<dbReference type="GO" id="GO:0004376">
    <property type="term" value="F:GPI mannosyltransferase activity"/>
    <property type="evidence" value="ECO:0007669"/>
    <property type="project" value="InterPro"/>
</dbReference>
<dbReference type="InterPro" id="IPR007315">
    <property type="entry name" value="PIG-V/Gpi18"/>
</dbReference>
<feature type="transmembrane region" description="Helical" evidence="10">
    <location>
        <begin position="116"/>
        <end position="139"/>
    </location>
</feature>